<reference evidence="3" key="1">
    <citation type="submission" date="2016-06" db="UniProtKB">
        <authorList>
            <consortium name="WormBaseParasite"/>
        </authorList>
    </citation>
    <scope>IDENTIFICATION</scope>
</reference>
<gene>
    <name evidence="1" type="ORF">TCNE_LOCUS2647</name>
</gene>
<sequence length="129" mass="13604">MILGCCRRYAAKWNVLEEMCKCELNAASAMSSHAASHEWLRFVDSQVSSSTPPSIVQTHQQIQLDCKASADGYVGKAAVRAVRSQDSVSCLSPAAGVDSSAVGFSVCAMVGDHSIHCGGREVSVGDGQR</sequence>
<dbReference type="EMBL" id="UYWY01002802">
    <property type="protein sequence ID" value="VDM28364.1"/>
    <property type="molecule type" value="Genomic_DNA"/>
</dbReference>
<evidence type="ECO:0000313" key="2">
    <source>
        <dbReference type="Proteomes" id="UP000050794"/>
    </source>
</evidence>
<evidence type="ECO:0000313" key="1">
    <source>
        <dbReference type="EMBL" id="VDM28364.1"/>
    </source>
</evidence>
<dbReference type="WBParaSite" id="TCNE_0000264701-mRNA-1">
    <property type="protein sequence ID" value="TCNE_0000264701-mRNA-1"/>
    <property type="gene ID" value="TCNE_0000264701"/>
</dbReference>
<keyword evidence="2" id="KW-1185">Reference proteome</keyword>
<reference evidence="1 2" key="2">
    <citation type="submission" date="2018-11" db="EMBL/GenBank/DDBJ databases">
        <authorList>
            <consortium name="Pathogen Informatics"/>
        </authorList>
    </citation>
    <scope>NUCLEOTIDE SEQUENCE [LARGE SCALE GENOMIC DNA]</scope>
</reference>
<name>A0A183U2C7_TOXCA</name>
<accession>A0A183U2C7</accession>
<proteinExistence type="predicted"/>
<protein>
    <submittedName>
        <fullName evidence="1 3">Uncharacterized protein</fullName>
    </submittedName>
</protein>
<dbReference type="Proteomes" id="UP000050794">
    <property type="component" value="Unassembled WGS sequence"/>
</dbReference>
<organism evidence="2 3">
    <name type="scientific">Toxocara canis</name>
    <name type="common">Canine roundworm</name>
    <dbReference type="NCBI Taxonomy" id="6265"/>
    <lineage>
        <taxon>Eukaryota</taxon>
        <taxon>Metazoa</taxon>
        <taxon>Ecdysozoa</taxon>
        <taxon>Nematoda</taxon>
        <taxon>Chromadorea</taxon>
        <taxon>Rhabditida</taxon>
        <taxon>Spirurina</taxon>
        <taxon>Ascaridomorpha</taxon>
        <taxon>Ascaridoidea</taxon>
        <taxon>Toxocaridae</taxon>
        <taxon>Toxocara</taxon>
    </lineage>
</organism>
<dbReference type="AlphaFoldDB" id="A0A183U2C7"/>
<evidence type="ECO:0000313" key="3">
    <source>
        <dbReference type="WBParaSite" id="TCNE_0000264701-mRNA-1"/>
    </source>
</evidence>